<dbReference type="AlphaFoldDB" id="A0A5C4QIM7"/>
<dbReference type="OrthoDB" id="5072724at2"/>
<organism evidence="2 3">
    <name type="scientific">Micromonospora orduensis</name>
    <dbReference type="NCBI Taxonomy" id="1420891"/>
    <lineage>
        <taxon>Bacteria</taxon>
        <taxon>Bacillati</taxon>
        <taxon>Actinomycetota</taxon>
        <taxon>Actinomycetes</taxon>
        <taxon>Micromonosporales</taxon>
        <taxon>Micromonosporaceae</taxon>
        <taxon>Micromonospora</taxon>
    </lineage>
</organism>
<dbReference type="SUPFAM" id="SSF51182">
    <property type="entry name" value="RmlC-like cupins"/>
    <property type="match status" value="1"/>
</dbReference>
<dbReference type="Pfam" id="PF07883">
    <property type="entry name" value="Cupin_2"/>
    <property type="match status" value="1"/>
</dbReference>
<dbReference type="InterPro" id="IPR011051">
    <property type="entry name" value="RmlC_Cupin_sf"/>
</dbReference>
<evidence type="ECO:0000259" key="1">
    <source>
        <dbReference type="Pfam" id="PF07883"/>
    </source>
</evidence>
<dbReference type="InterPro" id="IPR013096">
    <property type="entry name" value="Cupin_2"/>
</dbReference>
<gene>
    <name evidence="2" type="ORF">FHG89_20385</name>
</gene>
<accession>A0A5C4QIM7</accession>
<proteinExistence type="predicted"/>
<keyword evidence="3" id="KW-1185">Reference proteome</keyword>
<feature type="domain" description="Cupin type-2" evidence="1">
    <location>
        <begin position="34"/>
        <end position="100"/>
    </location>
</feature>
<comment type="caution">
    <text evidence="2">The sequence shown here is derived from an EMBL/GenBank/DDBJ whole genome shotgun (WGS) entry which is preliminary data.</text>
</comment>
<name>A0A5C4QIM7_9ACTN</name>
<reference evidence="2 3" key="1">
    <citation type="submission" date="2019-06" db="EMBL/GenBank/DDBJ databases">
        <title>Micromonospora ordensis sp. nov., isolated from deep marine sediment.</title>
        <authorList>
            <person name="Veyisoglu A."/>
            <person name="Carro L."/>
            <person name="Klenk H.-P."/>
            <person name="Sahin N."/>
        </authorList>
    </citation>
    <scope>NUCLEOTIDE SEQUENCE [LARGE SCALE GENOMIC DNA]</scope>
    <source>
        <strain evidence="2 3">S2509</strain>
    </source>
</reference>
<dbReference type="Gene3D" id="2.60.120.10">
    <property type="entry name" value="Jelly Rolls"/>
    <property type="match status" value="1"/>
</dbReference>
<dbReference type="Proteomes" id="UP000306145">
    <property type="component" value="Unassembled WGS sequence"/>
</dbReference>
<evidence type="ECO:0000313" key="2">
    <source>
        <dbReference type="EMBL" id="TNH26591.1"/>
    </source>
</evidence>
<sequence>MLIIEGAGRWTTPTGAANDWVEHLRVPGLSVGTYCIPAGGPDDQSPHTEDEIYVVTAGRARIVTPDGAAEVGPGSVIFVPAGEEHRFVEVTEDLALLVVFGPAYGSRAPGRRAE</sequence>
<protein>
    <submittedName>
        <fullName evidence="2">Cupin domain-containing protein</fullName>
    </submittedName>
</protein>
<evidence type="ECO:0000313" key="3">
    <source>
        <dbReference type="Proteomes" id="UP000306145"/>
    </source>
</evidence>
<dbReference type="EMBL" id="VDFY01000183">
    <property type="protein sequence ID" value="TNH26591.1"/>
    <property type="molecule type" value="Genomic_DNA"/>
</dbReference>
<dbReference type="InterPro" id="IPR014710">
    <property type="entry name" value="RmlC-like_jellyroll"/>
</dbReference>
<dbReference type="RefSeq" id="WP_139586006.1">
    <property type="nucleotide sequence ID" value="NZ_VDFY01000183.1"/>
</dbReference>